<organism evidence="2 3">
    <name type="scientific">Brassica carinata</name>
    <name type="common">Ethiopian mustard</name>
    <name type="synonym">Abyssinian cabbage</name>
    <dbReference type="NCBI Taxonomy" id="52824"/>
    <lineage>
        <taxon>Eukaryota</taxon>
        <taxon>Viridiplantae</taxon>
        <taxon>Streptophyta</taxon>
        <taxon>Embryophyta</taxon>
        <taxon>Tracheophyta</taxon>
        <taxon>Spermatophyta</taxon>
        <taxon>Magnoliopsida</taxon>
        <taxon>eudicotyledons</taxon>
        <taxon>Gunneridae</taxon>
        <taxon>Pentapetalae</taxon>
        <taxon>rosids</taxon>
        <taxon>malvids</taxon>
        <taxon>Brassicales</taxon>
        <taxon>Brassicaceae</taxon>
        <taxon>Brassiceae</taxon>
        <taxon>Brassica</taxon>
    </lineage>
</organism>
<reference evidence="2 3" key="1">
    <citation type="submission" date="2020-02" db="EMBL/GenBank/DDBJ databases">
        <authorList>
            <person name="Ma Q."/>
            <person name="Huang Y."/>
            <person name="Song X."/>
            <person name="Pei D."/>
        </authorList>
    </citation>
    <scope>NUCLEOTIDE SEQUENCE [LARGE SCALE GENOMIC DNA]</scope>
    <source>
        <strain evidence="2">Sxm20200214</strain>
        <tissue evidence="2">Leaf</tissue>
    </source>
</reference>
<feature type="region of interest" description="Disordered" evidence="1">
    <location>
        <begin position="152"/>
        <end position="229"/>
    </location>
</feature>
<gene>
    <name evidence="2" type="ORF">Bca52824_026683</name>
</gene>
<feature type="region of interest" description="Disordered" evidence="1">
    <location>
        <begin position="463"/>
        <end position="491"/>
    </location>
</feature>
<keyword evidence="3" id="KW-1185">Reference proteome</keyword>
<proteinExistence type="predicted"/>
<dbReference type="Proteomes" id="UP000886595">
    <property type="component" value="Unassembled WGS sequence"/>
</dbReference>
<name>A0A8X7SI66_BRACI</name>
<comment type="caution">
    <text evidence="2">The sequence shown here is derived from an EMBL/GenBank/DDBJ whole genome shotgun (WGS) entry which is preliminary data.</text>
</comment>
<feature type="compositionally biased region" description="Basic and acidic residues" evidence="1">
    <location>
        <begin position="472"/>
        <end position="482"/>
    </location>
</feature>
<evidence type="ECO:0000256" key="1">
    <source>
        <dbReference type="SAM" id="MobiDB-lite"/>
    </source>
</evidence>
<evidence type="ECO:0000313" key="3">
    <source>
        <dbReference type="Proteomes" id="UP000886595"/>
    </source>
</evidence>
<dbReference type="AlphaFoldDB" id="A0A8X7SI66"/>
<dbReference type="EMBL" id="JAAMPC010000006">
    <property type="protein sequence ID" value="KAG2306935.1"/>
    <property type="molecule type" value="Genomic_DNA"/>
</dbReference>
<feature type="region of interest" description="Disordered" evidence="1">
    <location>
        <begin position="342"/>
        <end position="361"/>
    </location>
</feature>
<sequence length="508" mass="56635">MVVNLDQMTRRGGPYRFIFFAFPTRLLPPVHIRQTAFEHIFKSKRIGEVAGSLKDYPAILRGCLLPALIHAGLSTATFLDDPAACANPLTILTVQDVVAVENDPRLTISFAITPEEERLLLLDERPDAKISTQIKEMERKIRRDLGLAERIISNSRKRKAGDDNHVQTSSPESSGLKPRPNQSGKRRKTVASASVVKTHPYSLRAGGGDRTAAVERPGVEKKVSAKGRAAATLDRLPRQVHCTPTKNPPDHALTPPTAKFDRSVMCSIVVFLPQCSGFNSRWEDDQQPERPSTALILYRDPLCVQPQSYVLPPKVPSIFRYGAEGGSPVAWEKTNPHRYRPVGSVRSCHPPRGPKFDSKAKVTSTRSEDFCNTVINGIFLQEAPQIEESVRERTIEPLEDPTHKEAIVPGASTGEVAFRNDCSRRQHRRSGVQVLSVVVVMVDSWCAFFNIKMLLASREAVTPTDVDYSQQEENRHERDLDPLGRGGRKHSIPCPERTFRKAVLLLLM</sequence>
<protein>
    <submittedName>
        <fullName evidence="2">Uncharacterized protein</fullName>
    </submittedName>
</protein>
<evidence type="ECO:0000313" key="2">
    <source>
        <dbReference type="EMBL" id="KAG2306935.1"/>
    </source>
</evidence>
<accession>A0A8X7SI66</accession>